<dbReference type="PROSITE" id="PS50076">
    <property type="entry name" value="DNAJ_2"/>
    <property type="match status" value="1"/>
</dbReference>
<evidence type="ECO:0000256" key="1">
    <source>
        <dbReference type="ARBA" id="ARBA00023186"/>
    </source>
</evidence>
<dbReference type="EMBL" id="HBUF01008424">
    <property type="protein sequence ID" value="CAG6607542.1"/>
    <property type="molecule type" value="Transcribed_RNA"/>
</dbReference>
<dbReference type="InterPro" id="IPR024586">
    <property type="entry name" value="DnaJ-like_C11_C"/>
</dbReference>
<name>A0A8D8LAY7_9HEMI</name>
<dbReference type="GO" id="GO:0005739">
    <property type="term" value="C:mitochondrion"/>
    <property type="evidence" value="ECO:0007669"/>
    <property type="project" value="GOC"/>
</dbReference>
<dbReference type="EMBL" id="HBUF01008423">
    <property type="protein sequence ID" value="CAG6607539.1"/>
    <property type="molecule type" value="Transcribed_RNA"/>
</dbReference>
<dbReference type="PRINTS" id="PR00625">
    <property type="entry name" value="JDOMAIN"/>
</dbReference>
<dbReference type="Pfam" id="PF11875">
    <property type="entry name" value="DnaJ-like_C11_C"/>
    <property type="match status" value="1"/>
</dbReference>
<dbReference type="EMBL" id="HBUF01008420">
    <property type="protein sequence ID" value="CAG6607531.1"/>
    <property type="molecule type" value="Transcribed_RNA"/>
</dbReference>
<dbReference type="EMBL" id="HBUF01174040">
    <property type="protein sequence ID" value="CAG6653526.1"/>
    <property type="molecule type" value="Transcribed_RNA"/>
</dbReference>
<dbReference type="EMBL" id="HBUF01008422">
    <property type="protein sequence ID" value="CAG6607537.1"/>
    <property type="molecule type" value="Transcribed_RNA"/>
</dbReference>
<evidence type="ECO:0000259" key="2">
    <source>
        <dbReference type="PROSITE" id="PS50076"/>
    </source>
</evidence>
<reference evidence="3" key="1">
    <citation type="submission" date="2021-05" db="EMBL/GenBank/DDBJ databases">
        <authorList>
            <person name="Alioto T."/>
            <person name="Alioto T."/>
            <person name="Gomez Garrido J."/>
        </authorList>
    </citation>
    <scope>NUCLEOTIDE SEQUENCE</scope>
</reference>
<keyword evidence="1" id="KW-0143">Chaperone</keyword>
<dbReference type="EMBL" id="HBUF01365167">
    <property type="protein sequence ID" value="CAG6723186.1"/>
    <property type="molecule type" value="Transcribed_RNA"/>
</dbReference>
<dbReference type="Pfam" id="PF22774">
    <property type="entry name" value="DNAJC11_beta-barrel"/>
    <property type="match status" value="1"/>
</dbReference>
<dbReference type="Pfam" id="PF00226">
    <property type="entry name" value="DnaJ"/>
    <property type="match status" value="1"/>
</dbReference>
<dbReference type="InterPro" id="IPR001623">
    <property type="entry name" value="DnaJ_domain"/>
</dbReference>
<dbReference type="InterPro" id="IPR052243">
    <property type="entry name" value="Mito_inner_membrane_organizer"/>
</dbReference>
<dbReference type="EMBL" id="HBUF01008431">
    <property type="protein sequence ID" value="CAG6607565.1"/>
    <property type="molecule type" value="Transcribed_RNA"/>
</dbReference>
<dbReference type="EMBL" id="HBUF01174041">
    <property type="protein sequence ID" value="CAG6653527.1"/>
    <property type="molecule type" value="Transcribed_RNA"/>
</dbReference>
<dbReference type="InterPro" id="IPR055225">
    <property type="entry name" value="DNAJC11-like_beta-barrel"/>
</dbReference>
<dbReference type="CDD" id="cd06257">
    <property type="entry name" value="DnaJ"/>
    <property type="match status" value="1"/>
</dbReference>
<dbReference type="PANTHER" id="PTHR44157">
    <property type="entry name" value="DNAJ HOMOLOG SUBFAMILY C MEMBER 11"/>
    <property type="match status" value="1"/>
</dbReference>
<dbReference type="Gene3D" id="1.10.287.110">
    <property type="entry name" value="DnaJ domain"/>
    <property type="match status" value="1"/>
</dbReference>
<dbReference type="AlphaFoldDB" id="A0A8D8LAY7"/>
<evidence type="ECO:0000313" key="3">
    <source>
        <dbReference type="EMBL" id="CAG6607565.1"/>
    </source>
</evidence>
<protein>
    <submittedName>
        <fullName evidence="3">DnaJ homolog subfamily C member 11</fullName>
    </submittedName>
</protein>
<dbReference type="EMBL" id="HBUF01365168">
    <property type="protein sequence ID" value="CAG6723187.1"/>
    <property type="molecule type" value="Transcribed_RNA"/>
</dbReference>
<dbReference type="EMBL" id="HBUF01174039">
    <property type="protein sequence ID" value="CAG6653525.1"/>
    <property type="molecule type" value="Transcribed_RNA"/>
</dbReference>
<dbReference type="SMART" id="SM00271">
    <property type="entry name" value="DnaJ"/>
    <property type="match status" value="1"/>
</dbReference>
<accession>A0A8D8LAY7</accession>
<dbReference type="EMBL" id="HBUF01008421">
    <property type="protein sequence ID" value="CAG6607534.1"/>
    <property type="molecule type" value="Transcribed_RNA"/>
</dbReference>
<dbReference type="EMBL" id="HBUF01665067">
    <property type="protein sequence ID" value="CAG6789450.1"/>
    <property type="molecule type" value="Transcribed_RNA"/>
</dbReference>
<dbReference type="GO" id="GO:0042407">
    <property type="term" value="P:cristae formation"/>
    <property type="evidence" value="ECO:0007669"/>
    <property type="project" value="TreeGrafter"/>
</dbReference>
<dbReference type="SUPFAM" id="SSF46565">
    <property type="entry name" value="Chaperone J-domain"/>
    <property type="match status" value="1"/>
</dbReference>
<proteinExistence type="predicted"/>
<dbReference type="PANTHER" id="PTHR44157:SF1">
    <property type="entry name" value="DNAJ HOMOLOG SUBFAMILY C MEMBER 11"/>
    <property type="match status" value="1"/>
</dbReference>
<dbReference type="EMBL" id="HBUF01665068">
    <property type="protein sequence ID" value="CAG6789454.1"/>
    <property type="molecule type" value="Transcribed_RNA"/>
</dbReference>
<organism evidence="3">
    <name type="scientific">Cacopsylla melanoneura</name>
    <dbReference type="NCBI Taxonomy" id="428564"/>
    <lineage>
        <taxon>Eukaryota</taxon>
        <taxon>Metazoa</taxon>
        <taxon>Ecdysozoa</taxon>
        <taxon>Arthropoda</taxon>
        <taxon>Hexapoda</taxon>
        <taxon>Insecta</taxon>
        <taxon>Pterygota</taxon>
        <taxon>Neoptera</taxon>
        <taxon>Paraneoptera</taxon>
        <taxon>Hemiptera</taxon>
        <taxon>Sternorrhyncha</taxon>
        <taxon>Psylloidea</taxon>
        <taxon>Psyllidae</taxon>
        <taxon>Psyllinae</taxon>
        <taxon>Cacopsylla</taxon>
    </lineage>
</organism>
<feature type="domain" description="J" evidence="2">
    <location>
        <begin position="19"/>
        <end position="87"/>
    </location>
</feature>
<sequence>MSSDDNESELSHSVLQEDDYYAFFNLDREASPEEITNAYRRFSRIYHPDKHTNPSEKSEAEMLFSKTKKAYEVLSDPHKRAIYDSLGVQGLETEGWEIVQKTKTPQEIREEYERLARERNERRLHQRTHPRGTLTVNINATDIFTDYGDFYDELDESEGWKIPTIEVTGMSLSQSIEVPLTLKDTAVLSGSLSTHNGTGSGTFNLATRRLLSSKSSLECSCFAGNGPGLGLKGFRRLTQYAFATCDTQLHVTSSGLKAGLETVLGYQFSTSTIGYFTWRAGMLASMSTSVVKNTPTYSTGFNVYIAMPNSYAMVHYSRKMLKDELRLKFVLKVGTLGSYFEYGVEKKVTEHTRLTAAVGCGYPSGIVLKVKIFRASQVYAFPIHLCEDVAGAPLFYATVTPLVVYLVVKKLIIDPIVRDQKSRDIERQRELNKTRLAEKRREAKAAVNLMQATFSRIRSEEEKKKGLVIIKAYFGKAVSLSTPDLDPSEDVIDVTIPLQCLVKDSKLVLHDSSKSQLAGFFDPCVGEDKFLSIQYLFHSHLHEFVIGDREKLRIPKQSHRVST</sequence>
<dbReference type="InterPro" id="IPR036869">
    <property type="entry name" value="J_dom_sf"/>
</dbReference>